<evidence type="ECO:0000256" key="1">
    <source>
        <dbReference type="ARBA" id="ARBA00023015"/>
    </source>
</evidence>
<dbReference type="Proteomes" id="UP000429211">
    <property type="component" value="Unassembled WGS sequence"/>
</dbReference>
<gene>
    <name evidence="6" type="primary">lacR_2</name>
    <name evidence="6" type="ORF">BDLFYP24_01958</name>
    <name evidence="5" type="ORF">GBB04_01025</name>
</gene>
<dbReference type="SUPFAM" id="SSF53822">
    <property type="entry name" value="Periplasmic binding protein-like I"/>
    <property type="match status" value="1"/>
</dbReference>
<evidence type="ECO:0000313" key="6">
    <source>
        <dbReference type="EMBL" id="VYT03954.1"/>
    </source>
</evidence>
<organism evidence="5 7">
    <name type="scientific">Bifidobacterium dentium</name>
    <dbReference type="NCBI Taxonomy" id="1689"/>
    <lineage>
        <taxon>Bacteria</taxon>
        <taxon>Bacillati</taxon>
        <taxon>Actinomycetota</taxon>
        <taxon>Actinomycetes</taxon>
        <taxon>Bifidobacteriales</taxon>
        <taxon>Bifidobacteriaceae</taxon>
        <taxon>Bifidobacterium</taxon>
    </lineage>
</organism>
<dbReference type="Gene3D" id="3.40.50.2300">
    <property type="match status" value="2"/>
</dbReference>
<dbReference type="PANTHER" id="PTHR30146">
    <property type="entry name" value="LACI-RELATED TRANSCRIPTIONAL REPRESSOR"/>
    <property type="match status" value="1"/>
</dbReference>
<dbReference type="EMBL" id="CACRSP010000004">
    <property type="protein sequence ID" value="VYT03954.1"/>
    <property type="molecule type" value="Genomic_DNA"/>
</dbReference>
<dbReference type="GO" id="GO:0003700">
    <property type="term" value="F:DNA-binding transcription factor activity"/>
    <property type="evidence" value="ECO:0007669"/>
    <property type="project" value="TreeGrafter"/>
</dbReference>
<dbReference type="PROSITE" id="PS50932">
    <property type="entry name" value="HTH_LACI_2"/>
    <property type="match status" value="1"/>
</dbReference>
<dbReference type="EMBL" id="WDPD01000001">
    <property type="protein sequence ID" value="KAB7462394.1"/>
    <property type="molecule type" value="Genomic_DNA"/>
</dbReference>
<dbReference type="Pfam" id="PF13377">
    <property type="entry name" value="Peripla_BP_3"/>
    <property type="match status" value="1"/>
</dbReference>
<dbReference type="CDD" id="cd01544">
    <property type="entry name" value="PBP1_GalR"/>
    <property type="match status" value="1"/>
</dbReference>
<evidence type="ECO:0000313" key="7">
    <source>
        <dbReference type="Proteomes" id="UP000429211"/>
    </source>
</evidence>
<evidence type="ECO:0000256" key="3">
    <source>
        <dbReference type="ARBA" id="ARBA00023163"/>
    </source>
</evidence>
<dbReference type="Pfam" id="PF00356">
    <property type="entry name" value="LacI"/>
    <property type="match status" value="1"/>
</dbReference>
<reference evidence="5 7" key="1">
    <citation type="journal article" date="2019" name="Nat. Med.">
        <title>A library of human gut bacterial isolates paired with longitudinal multiomics data enables mechanistic microbiome research.</title>
        <authorList>
            <person name="Poyet M."/>
            <person name="Groussin M."/>
            <person name="Gibbons S.M."/>
            <person name="Avila-Pacheco J."/>
            <person name="Jiang X."/>
            <person name="Kearney S.M."/>
            <person name="Perrotta A.R."/>
            <person name="Berdy B."/>
            <person name="Zhao S."/>
            <person name="Lieberman T.D."/>
            <person name="Swanson P.K."/>
            <person name="Smith M."/>
            <person name="Roesemann S."/>
            <person name="Alexander J.E."/>
            <person name="Rich S.A."/>
            <person name="Livny J."/>
            <person name="Vlamakis H."/>
            <person name="Clish C."/>
            <person name="Bullock K."/>
            <person name="Deik A."/>
            <person name="Scott J."/>
            <person name="Pierce K.A."/>
            <person name="Xavier R.J."/>
            <person name="Alm E.J."/>
        </authorList>
    </citation>
    <scope>NUCLEOTIDE SEQUENCE [LARGE SCALE GENOMIC DNA]</scope>
    <source>
        <strain evidence="5 7">BIOML-A2</strain>
    </source>
</reference>
<feature type="domain" description="HTH lacI-type" evidence="4">
    <location>
        <begin position="2"/>
        <end position="47"/>
    </location>
</feature>
<keyword evidence="1" id="KW-0805">Transcription regulation</keyword>
<dbReference type="SUPFAM" id="SSF47413">
    <property type="entry name" value="lambda repressor-like DNA-binding domains"/>
    <property type="match status" value="1"/>
</dbReference>
<dbReference type="InterPro" id="IPR046335">
    <property type="entry name" value="LacI/GalR-like_sensor"/>
</dbReference>
<dbReference type="GO" id="GO:0000976">
    <property type="term" value="F:transcription cis-regulatory region binding"/>
    <property type="evidence" value="ECO:0007669"/>
    <property type="project" value="TreeGrafter"/>
</dbReference>
<dbReference type="InterPro" id="IPR000843">
    <property type="entry name" value="HTH_LacI"/>
</dbReference>
<accession>A0A6L9SKL9</accession>
<dbReference type="CDD" id="cd01392">
    <property type="entry name" value="HTH_LacI"/>
    <property type="match status" value="1"/>
</dbReference>
<keyword evidence="2 5" id="KW-0238">DNA-binding</keyword>
<evidence type="ECO:0000313" key="5">
    <source>
        <dbReference type="EMBL" id="KAB7462394.1"/>
    </source>
</evidence>
<keyword evidence="3" id="KW-0804">Transcription</keyword>
<dbReference type="InterPro" id="IPR010982">
    <property type="entry name" value="Lambda_DNA-bd_dom_sf"/>
</dbReference>
<reference evidence="6" key="2">
    <citation type="submission" date="2019-11" db="EMBL/GenBank/DDBJ databases">
        <authorList>
            <person name="Feng L."/>
        </authorList>
    </citation>
    <scope>NUCLEOTIDE SEQUENCE</scope>
    <source>
        <strain evidence="6">BdentiumLFYP24</strain>
    </source>
</reference>
<name>A0A6L9SKL9_9BIFI</name>
<protein>
    <submittedName>
        <fullName evidence="6">HTH-type transcriptional regulator LacR</fullName>
    </submittedName>
    <submittedName>
        <fullName evidence="5">LacI family DNA-binding transcriptional regulator</fullName>
    </submittedName>
</protein>
<dbReference type="Gene3D" id="1.10.260.40">
    <property type="entry name" value="lambda repressor-like DNA-binding domains"/>
    <property type="match status" value="1"/>
</dbReference>
<dbReference type="InterPro" id="IPR028082">
    <property type="entry name" value="Peripla_BP_I"/>
</dbReference>
<sequence length="337" mass="37235">MATIKEIARRTGFSQATVSRLLNGDPTLSVREETRRKIIQVSEELGYSMQTKRIVIPHEVALLDNEESNEALRDSYFTDLRAALERNAGQQRMELTVFRNLDDMIAESSGFDGFMSIGADRIVEEDLERLHDAMPYGVFIDVNPAPGLFDSVQPDLQQTVHDAVAACAAKGMKRVGFIGGKGCLMNFYELDEENRATYFRREVKRFGLDAEGLIYSDGLFTVENGRRLGERFVHDHNGALPDAVIIAADVIAVGVLQAFNASGVLVPRDISVISINNQMIAQLTSPPLSTFAIDQSELARVAILTLADAIAGKRTIRQHAYLSTSLVVRDSFVPAER</sequence>
<dbReference type="PANTHER" id="PTHR30146:SF149">
    <property type="entry name" value="HTH-TYPE TRANSCRIPTIONAL REGULATOR EBGR"/>
    <property type="match status" value="1"/>
</dbReference>
<evidence type="ECO:0000259" key="4">
    <source>
        <dbReference type="PROSITE" id="PS50932"/>
    </source>
</evidence>
<dbReference type="AlphaFoldDB" id="A0A6L9SKL9"/>
<dbReference type="SMART" id="SM00354">
    <property type="entry name" value="HTH_LACI"/>
    <property type="match status" value="1"/>
</dbReference>
<proteinExistence type="predicted"/>
<dbReference type="RefSeq" id="WP_003841257.1">
    <property type="nucleotide sequence ID" value="NZ_BCYE01000004.1"/>
</dbReference>
<evidence type="ECO:0000256" key="2">
    <source>
        <dbReference type="ARBA" id="ARBA00023125"/>
    </source>
</evidence>